<comment type="caution">
    <text evidence="1">The sequence shown here is derived from an EMBL/GenBank/DDBJ whole genome shotgun (WGS) entry which is preliminary data.</text>
</comment>
<reference evidence="1 2" key="1">
    <citation type="submission" date="2015-11" db="EMBL/GenBank/DDBJ databases">
        <authorList>
            <person name="Lin W."/>
        </authorList>
    </citation>
    <scope>NUCLEOTIDE SEQUENCE [LARGE SCALE GENOMIC DNA]</scope>
    <source>
        <strain evidence="1 2">HCH-1</strain>
    </source>
</reference>
<sequence>MLITRIVIEVGKAKIRQNNKGQENLAIGVLSIALSFERFVDERRTTARDTSYLQPYFAWC</sequence>
<protein>
    <submittedName>
        <fullName evidence="1">Uncharacterized protein</fullName>
    </submittedName>
</protein>
<gene>
    <name evidence="1" type="ORF">ASN18_3020</name>
</gene>
<proteinExistence type="predicted"/>
<dbReference type="Proteomes" id="UP000060487">
    <property type="component" value="Unassembled WGS sequence"/>
</dbReference>
<name>A0ABR5SBQ1_9BACT</name>
<evidence type="ECO:0000313" key="2">
    <source>
        <dbReference type="Proteomes" id="UP000060487"/>
    </source>
</evidence>
<organism evidence="1 2">
    <name type="scientific">Candidatus Magnetominusculus xianensis</name>
    <dbReference type="NCBI Taxonomy" id="1748249"/>
    <lineage>
        <taxon>Bacteria</taxon>
        <taxon>Pseudomonadati</taxon>
        <taxon>Nitrospirota</taxon>
        <taxon>Nitrospiria</taxon>
        <taxon>Nitrospirales</taxon>
        <taxon>Nitrospiraceae</taxon>
        <taxon>Candidatus Magnetominusculus</taxon>
    </lineage>
</organism>
<accession>A0ABR5SBQ1</accession>
<dbReference type="EMBL" id="LNQR01000121">
    <property type="protein sequence ID" value="KWT78129.1"/>
    <property type="molecule type" value="Genomic_DNA"/>
</dbReference>
<evidence type="ECO:0000313" key="1">
    <source>
        <dbReference type="EMBL" id="KWT78129.1"/>
    </source>
</evidence>
<keyword evidence="2" id="KW-1185">Reference proteome</keyword>